<reference evidence="1" key="1">
    <citation type="journal article" date="2014" name="Front. Microbiol.">
        <title>High frequency of phylogenetically diverse reductive dehalogenase-homologous genes in deep subseafloor sedimentary metagenomes.</title>
        <authorList>
            <person name="Kawai M."/>
            <person name="Futagami T."/>
            <person name="Toyoda A."/>
            <person name="Takaki Y."/>
            <person name="Nishi S."/>
            <person name="Hori S."/>
            <person name="Arai W."/>
            <person name="Tsubouchi T."/>
            <person name="Morono Y."/>
            <person name="Uchiyama I."/>
            <person name="Ito T."/>
            <person name="Fujiyama A."/>
            <person name="Inagaki F."/>
            <person name="Takami H."/>
        </authorList>
    </citation>
    <scope>NUCLEOTIDE SEQUENCE</scope>
    <source>
        <strain evidence="1">Expedition CK06-06</strain>
    </source>
</reference>
<evidence type="ECO:0000313" key="1">
    <source>
        <dbReference type="EMBL" id="GAG33969.1"/>
    </source>
</evidence>
<protein>
    <submittedName>
        <fullName evidence="1">Uncharacterized protein</fullName>
    </submittedName>
</protein>
<sequence>MAYLVASATTTRFSSTFATVYGGSEFKSYINGNDTQGLAAGATGTAATLSLKINSWGSATNIKACLYDEDALAETVIIPAAAGTGVIDVALAGTTTITSGNLYRLALYSESGLNITLDTDGAGLTLREEQGGTGSYTSPIDPYPAGTYDSANEFYFAIQDAPASGPTITNVNTTNIVQVGDTPVVTGTSFLATG</sequence>
<accession>X0WSR2</accession>
<feature type="non-terminal residue" evidence="1">
    <location>
        <position position="194"/>
    </location>
</feature>
<comment type="caution">
    <text evidence="1">The sequence shown here is derived from an EMBL/GenBank/DDBJ whole genome shotgun (WGS) entry which is preliminary data.</text>
</comment>
<proteinExistence type="predicted"/>
<name>X0WSR2_9ZZZZ</name>
<gene>
    <name evidence="1" type="ORF">S01H1_65039</name>
</gene>
<dbReference type="EMBL" id="BARS01042914">
    <property type="protein sequence ID" value="GAG33969.1"/>
    <property type="molecule type" value="Genomic_DNA"/>
</dbReference>
<organism evidence="1">
    <name type="scientific">marine sediment metagenome</name>
    <dbReference type="NCBI Taxonomy" id="412755"/>
    <lineage>
        <taxon>unclassified sequences</taxon>
        <taxon>metagenomes</taxon>
        <taxon>ecological metagenomes</taxon>
    </lineage>
</organism>
<dbReference type="AlphaFoldDB" id="X0WSR2"/>